<accession>A0A914WUK7</accession>
<sequence length="131" mass="14129">MISVGASGTSLATQRRSVGIISASCSPQVGRATSSRTRPSTQCALLLFIKRRAHLHYASPIPTIAKTLTNTEPFCHSQQSVAAQQSRRQVSRRSFPPQSPPSTSRDFDPAAEKCLLPGSFAASVRRMNEST</sequence>
<protein>
    <submittedName>
        <fullName evidence="3">Uncharacterized protein</fullName>
    </submittedName>
</protein>
<reference evidence="3" key="1">
    <citation type="submission" date="2022-11" db="UniProtKB">
        <authorList>
            <consortium name="WormBaseParasite"/>
        </authorList>
    </citation>
    <scope>IDENTIFICATION</scope>
</reference>
<evidence type="ECO:0000313" key="3">
    <source>
        <dbReference type="WBParaSite" id="PSAMB.scaffold519size48217.g6529.t1"/>
    </source>
</evidence>
<feature type="region of interest" description="Disordered" evidence="1">
    <location>
        <begin position="76"/>
        <end position="110"/>
    </location>
</feature>
<proteinExistence type="predicted"/>
<keyword evidence="2" id="KW-1185">Reference proteome</keyword>
<dbReference type="AlphaFoldDB" id="A0A914WUK7"/>
<name>A0A914WUK7_9BILA</name>
<dbReference type="Proteomes" id="UP000887566">
    <property type="component" value="Unplaced"/>
</dbReference>
<organism evidence="2 3">
    <name type="scientific">Plectus sambesii</name>
    <dbReference type="NCBI Taxonomy" id="2011161"/>
    <lineage>
        <taxon>Eukaryota</taxon>
        <taxon>Metazoa</taxon>
        <taxon>Ecdysozoa</taxon>
        <taxon>Nematoda</taxon>
        <taxon>Chromadorea</taxon>
        <taxon>Plectida</taxon>
        <taxon>Plectina</taxon>
        <taxon>Plectoidea</taxon>
        <taxon>Plectidae</taxon>
        <taxon>Plectus</taxon>
    </lineage>
</organism>
<dbReference type="WBParaSite" id="PSAMB.scaffold519size48217.g6529.t1">
    <property type="protein sequence ID" value="PSAMB.scaffold519size48217.g6529.t1"/>
    <property type="gene ID" value="PSAMB.scaffold519size48217.g6529"/>
</dbReference>
<evidence type="ECO:0000256" key="1">
    <source>
        <dbReference type="SAM" id="MobiDB-lite"/>
    </source>
</evidence>
<feature type="compositionally biased region" description="Low complexity" evidence="1">
    <location>
        <begin position="77"/>
        <end position="104"/>
    </location>
</feature>
<evidence type="ECO:0000313" key="2">
    <source>
        <dbReference type="Proteomes" id="UP000887566"/>
    </source>
</evidence>